<comment type="subunit">
    <text evidence="5">The basal body constitutes a major portion of the flagellar organelle and consists of four rings (L,P,S, and M) mounted on a central rod. The rod consists of about 26 subunits of FlgG in the distal portion, and FlgB, FlgC and FlgF are thought to build up the proximal portion of the rod with about 6 subunits each.</text>
</comment>
<dbReference type="NCBIfam" id="TIGR01395">
    <property type="entry name" value="FlgC"/>
    <property type="match status" value="1"/>
</dbReference>
<evidence type="ECO:0000256" key="5">
    <source>
        <dbReference type="ARBA" id="ARBA00025933"/>
    </source>
</evidence>
<dbReference type="PANTHER" id="PTHR30435">
    <property type="entry name" value="FLAGELLAR PROTEIN"/>
    <property type="match status" value="1"/>
</dbReference>
<protein>
    <recommendedName>
        <fullName evidence="3">Flagellar basal-body rod protein FlgC</fullName>
    </recommendedName>
</protein>
<sequence>MSFLSSLNISGSGLSAQKLRMDVIAQNIANAETTRTDAGGPYLKKSVVFSEQSASFADILKGKEAMGGVAVTGITQDENAVRMVYDPGNADANAAGYVAMPEISTVEEMVDLISAGRSYESNITAFNAVKYMAAKALEIGK</sequence>
<dbReference type="AlphaFoldDB" id="A0A645B649"/>
<evidence type="ECO:0000259" key="7">
    <source>
        <dbReference type="Pfam" id="PF06429"/>
    </source>
</evidence>
<dbReference type="InterPro" id="IPR001444">
    <property type="entry name" value="Flag_bb_rod_N"/>
</dbReference>
<dbReference type="GO" id="GO:0071978">
    <property type="term" value="P:bacterial-type flagellum-dependent swarming motility"/>
    <property type="evidence" value="ECO:0007669"/>
    <property type="project" value="TreeGrafter"/>
</dbReference>
<reference evidence="8" key="1">
    <citation type="submission" date="2019-08" db="EMBL/GenBank/DDBJ databases">
        <authorList>
            <person name="Kucharzyk K."/>
            <person name="Murdoch R.W."/>
            <person name="Higgins S."/>
            <person name="Loffler F."/>
        </authorList>
    </citation>
    <scope>NUCLEOTIDE SEQUENCE</scope>
</reference>
<feature type="domain" description="Flagellar basal-body/hook protein C-terminal" evidence="7">
    <location>
        <begin position="95"/>
        <end position="138"/>
    </location>
</feature>
<evidence type="ECO:0000259" key="6">
    <source>
        <dbReference type="Pfam" id="PF00460"/>
    </source>
</evidence>
<evidence type="ECO:0000256" key="3">
    <source>
        <dbReference type="ARBA" id="ARBA00017941"/>
    </source>
</evidence>
<dbReference type="Pfam" id="PF00460">
    <property type="entry name" value="Flg_bb_rod"/>
    <property type="match status" value="1"/>
</dbReference>
<dbReference type="InterPro" id="IPR010930">
    <property type="entry name" value="Flg_bb/hook_C_dom"/>
</dbReference>
<dbReference type="EMBL" id="VSSQ01018059">
    <property type="protein sequence ID" value="MPM60920.1"/>
    <property type="molecule type" value="Genomic_DNA"/>
</dbReference>
<keyword evidence="8" id="KW-0969">Cilium</keyword>
<feature type="domain" description="Flagellar basal body rod protein N-terminal" evidence="6">
    <location>
        <begin position="7"/>
        <end position="34"/>
    </location>
</feature>
<dbReference type="Pfam" id="PF06429">
    <property type="entry name" value="Flg_bbr_C"/>
    <property type="match status" value="1"/>
</dbReference>
<keyword evidence="4" id="KW-0975">Bacterial flagellum</keyword>
<accession>A0A645B649</accession>
<dbReference type="InterPro" id="IPR006299">
    <property type="entry name" value="FlgC"/>
</dbReference>
<comment type="caution">
    <text evidence="8">The sequence shown here is derived from an EMBL/GenBank/DDBJ whole genome shotgun (WGS) entry which is preliminary data.</text>
</comment>
<evidence type="ECO:0000256" key="1">
    <source>
        <dbReference type="ARBA" id="ARBA00004117"/>
    </source>
</evidence>
<dbReference type="GO" id="GO:0030694">
    <property type="term" value="C:bacterial-type flagellum basal body, rod"/>
    <property type="evidence" value="ECO:0007669"/>
    <property type="project" value="InterPro"/>
</dbReference>
<keyword evidence="8" id="KW-0282">Flagellum</keyword>
<evidence type="ECO:0000256" key="2">
    <source>
        <dbReference type="ARBA" id="ARBA00009677"/>
    </source>
</evidence>
<comment type="similarity">
    <text evidence="2">Belongs to the flagella basal body rod proteins family.</text>
</comment>
<evidence type="ECO:0000313" key="8">
    <source>
        <dbReference type="EMBL" id="MPM60920.1"/>
    </source>
</evidence>
<comment type="subcellular location">
    <subcellularLocation>
        <location evidence="1">Bacterial flagellum basal body</location>
    </subcellularLocation>
</comment>
<proteinExistence type="inferred from homology"/>
<evidence type="ECO:0000256" key="4">
    <source>
        <dbReference type="ARBA" id="ARBA00023143"/>
    </source>
</evidence>
<name>A0A645B649_9ZZZZ</name>
<dbReference type="PANTHER" id="PTHR30435:SF2">
    <property type="entry name" value="FLAGELLAR BASAL-BODY ROD PROTEIN FLGC"/>
    <property type="match status" value="1"/>
</dbReference>
<gene>
    <name evidence="8" type="primary">flgC_13</name>
    <name evidence="8" type="ORF">SDC9_107774</name>
</gene>
<keyword evidence="8" id="KW-0966">Cell projection</keyword>
<organism evidence="8">
    <name type="scientific">bioreactor metagenome</name>
    <dbReference type="NCBI Taxonomy" id="1076179"/>
    <lineage>
        <taxon>unclassified sequences</taxon>
        <taxon>metagenomes</taxon>
        <taxon>ecological metagenomes</taxon>
    </lineage>
</organism>